<dbReference type="Pfam" id="PF00646">
    <property type="entry name" value="F-box"/>
    <property type="match status" value="1"/>
</dbReference>
<keyword evidence="3" id="KW-1185">Reference proteome</keyword>
<proteinExistence type="predicted"/>
<dbReference type="InterPro" id="IPR050796">
    <property type="entry name" value="SCF_F-box_component"/>
</dbReference>
<name>A0AA88AJH5_FICCA</name>
<sequence length="390" mass="44796">MALFYNLPDDVADNIFLHLPADSLVRFKCVSKSWYALLCSLIKDPVFVAKNLQNFKNRSSSSLLISRLTECDERRFSVLTPLVYNTDNDGICSLIEDLNFPLCGDGRNRSYDWWAGIHCDGIICLLKSNDGFASEVLVCNPALQEFKLVPGSMTNKSFTSGGMGFGYDCRTNNYKLVRIVHNDRRRVKAEVHILGTNSWRRLNVAQGIRVQDQSRYLHLKGVCYWLVMIEASGECKVLCFNVSGEMFYFIPFPDSEMDYASFFVWNDSFALFLCNQERENPDLASYEMWVMTEYDDIVKGACPWTKHLVIGPLKRTKKFSYSGQPLDGFPIPEQFCKRDELLFRNDGRLLSYNLHSQKLRDIGVAGWNHDVRIRFYVKSLVSVKARENTA</sequence>
<dbReference type="NCBIfam" id="TIGR01640">
    <property type="entry name" value="F_box_assoc_1"/>
    <property type="match status" value="1"/>
</dbReference>
<dbReference type="InterPro" id="IPR006527">
    <property type="entry name" value="F-box-assoc_dom_typ1"/>
</dbReference>
<organism evidence="2 3">
    <name type="scientific">Ficus carica</name>
    <name type="common">Common fig</name>
    <dbReference type="NCBI Taxonomy" id="3494"/>
    <lineage>
        <taxon>Eukaryota</taxon>
        <taxon>Viridiplantae</taxon>
        <taxon>Streptophyta</taxon>
        <taxon>Embryophyta</taxon>
        <taxon>Tracheophyta</taxon>
        <taxon>Spermatophyta</taxon>
        <taxon>Magnoliopsida</taxon>
        <taxon>eudicotyledons</taxon>
        <taxon>Gunneridae</taxon>
        <taxon>Pentapetalae</taxon>
        <taxon>rosids</taxon>
        <taxon>fabids</taxon>
        <taxon>Rosales</taxon>
        <taxon>Moraceae</taxon>
        <taxon>Ficeae</taxon>
        <taxon>Ficus</taxon>
    </lineage>
</organism>
<dbReference type="PROSITE" id="PS50181">
    <property type="entry name" value="FBOX"/>
    <property type="match status" value="1"/>
</dbReference>
<dbReference type="CDD" id="cd22157">
    <property type="entry name" value="F-box_AtFBW1-like"/>
    <property type="match status" value="1"/>
</dbReference>
<dbReference type="SMART" id="SM00256">
    <property type="entry name" value="FBOX"/>
    <property type="match status" value="1"/>
</dbReference>
<gene>
    <name evidence="2" type="ORF">TIFTF001_025226</name>
</gene>
<evidence type="ECO:0000313" key="3">
    <source>
        <dbReference type="Proteomes" id="UP001187192"/>
    </source>
</evidence>
<reference evidence="2" key="1">
    <citation type="submission" date="2023-07" db="EMBL/GenBank/DDBJ databases">
        <title>draft genome sequence of fig (Ficus carica).</title>
        <authorList>
            <person name="Takahashi T."/>
            <person name="Nishimura K."/>
        </authorList>
    </citation>
    <scope>NUCLEOTIDE SEQUENCE</scope>
</reference>
<evidence type="ECO:0000259" key="1">
    <source>
        <dbReference type="PROSITE" id="PS50181"/>
    </source>
</evidence>
<feature type="domain" description="F-box" evidence="1">
    <location>
        <begin position="1"/>
        <end position="50"/>
    </location>
</feature>
<dbReference type="InterPro" id="IPR017451">
    <property type="entry name" value="F-box-assoc_interact_dom"/>
</dbReference>
<comment type="caution">
    <text evidence="2">The sequence shown here is derived from an EMBL/GenBank/DDBJ whole genome shotgun (WGS) entry which is preliminary data.</text>
</comment>
<dbReference type="InterPro" id="IPR036047">
    <property type="entry name" value="F-box-like_dom_sf"/>
</dbReference>
<dbReference type="PANTHER" id="PTHR31672">
    <property type="entry name" value="BNACNNG10540D PROTEIN"/>
    <property type="match status" value="1"/>
</dbReference>
<evidence type="ECO:0000313" key="2">
    <source>
        <dbReference type="EMBL" id="GMN56118.1"/>
    </source>
</evidence>
<dbReference type="SUPFAM" id="SSF81383">
    <property type="entry name" value="F-box domain"/>
    <property type="match status" value="1"/>
</dbReference>
<dbReference type="InterPro" id="IPR001810">
    <property type="entry name" value="F-box_dom"/>
</dbReference>
<dbReference type="AlphaFoldDB" id="A0AA88AJH5"/>
<accession>A0AA88AJH5</accession>
<dbReference type="Gene3D" id="1.20.1280.50">
    <property type="match status" value="1"/>
</dbReference>
<dbReference type="Proteomes" id="UP001187192">
    <property type="component" value="Unassembled WGS sequence"/>
</dbReference>
<protein>
    <recommendedName>
        <fullName evidence="1">F-box domain-containing protein</fullName>
    </recommendedName>
</protein>
<dbReference type="Pfam" id="PF07734">
    <property type="entry name" value="FBA_1"/>
    <property type="match status" value="1"/>
</dbReference>
<dbReference type="EMBL" id="BTGU01000061">
    <property type="protein sequence ID" value="GMN56118.1"/>
    <property type="molecule type" value="Genomic_DNA"/>
</dbReference>
<dbReference type="PANTHER" id="PTHR31672:SF13">
    <property type="entry name" value="F-BOX PROTEIN CPR30-LIKE"/>
    <property type="match status" value="1"/>
</dbReference>